<dbReference type="OrthoDB" id="1303595at2759"/>
<evidence type="ECO:0000259" key="1">
    <source>
        <dbReference type="Pfam" id="PF22936"/>
    </source>
</evidence>
<accession>A0A9J5ZWP6</accession>
<organism evidence="2 3">
    <name type="scientific">Solanum commersonii</name>
    <name type="common">Commerson's wild potato</name>
    <name type="synonym">Commerson's nightshade</name>
    <dbReference type="NCBI Taxonomy" id="4109"/>
    <lineage>
        <taxon>Eukaryota</taxon>
        <taxon>Viridiplantae</taxon>
        <taxon>Streptophyta</taxon>
        <taxon>Embryophyta</taxon>
        <taxon>Tracheophyta</taxon>
        <taxon>Spermatophyta</taxon>
        <taxon>Magnoliopsida</taxon>
        <taxon>eudicotyledons</taxon>
        <taxon>Gunneridae</taxon>
        <taxon>Pentapetalae</taxon>
        <taxon>asterids</taxon>
        <taxon>lamiids</taxon>
        <taxon>Solanales</taxon>
        <taxon>Solanaceae</taxon>
        <taxon>Solanoideae</taxon>
        <taxon>Solaneae</taxon>
        <taxon>Solanum</taxon>
    </lineage>
</organism>
<reference evidence="2 3" key="1">
    <citation type="submission" date="2020-09" db="EMBL/GenBank/DDBJ databases">
        <title>De no assembly of potato wild relative species, Solanum commersonii.</title>
        <authorList>
            <person name="Cho K."/>
        </authorList>
    </citation>
    <scope>NUCLEOTIDE SEQUENCE [LARGE SCALE GENOMIC DNA]</scope>
    <source>
        <strain evidence="2">LZ3.2</strain>
        <tissue evidence="2">Leaf</tissue>
    </source>
</reference>
<gene>
    <name evidence="2" type="ORF">H5410_016472</name>
</gene>
<comment type="caution">
    <text evidence="2">The sequence shown here is derived from an EMBL/GenBank/DDBJ whole genome shotgun (WGS) entry which is preliminary data.</text>
</comment>
<dbReference type="InterPro" id="IPR054722">
    <property type="entry name" value="PolX-like_BBD"/>
</dbReference>
<dbReference type="AlphaFoldDB" id="A0A9J5ZWP6"/>
<evidence type="ECO:0000313" key="2">
    <source>
        <dbReference type="EMBL" id="KAG5616648.1"/>
    </source>
</evidence>
<sequence length="399" mass="44427">MSTYYPGNSASFLATNQNTLGQRSGYYEFKGNKTTIICSHCKKPGHSVDKCYKIIGFPSDFTFTKTKRFHGNMKSNVAYIEGTQGQSGAHFNGEGQGQHFTQDQYSQLIHMLQNVRVNQSKGSSGDASANAVTCAGKVFNKTPHKVIDFNQRTWILDSGATQHMCFDSKIFLELNTLKTLVFVDLPNSHRVKVTQVGSVPLHTKLILKDVLFVPCFKFNLISVYKLCKQLSCLLIFSSFGCFLQGPSMKRPLAFGKARSGLYLLESSFQYLKLADLFTKPLSGPSHHSILGKLGLASLPSNLKGGVGIEIGKVDTDQQTTIEEEITNQALAAMELHNQMKIRDKHNQLFDFQIVYTSSGLRDGSFTTFGSSNISFNPDHPSSFRRADLEAQERAKWKQK</sequence>
<name>A0A9J5ZWP6_SOLCO</name>
<evidence type="ECO:0000313" key="3">
    <source>
        <dbReference type="Proteomes" id="UP000824120"/>
    </source>
</evidence>
<dbReference type="Pfam" id="PF22936">
    <property type="entry name" value="Pol_BBD"/>
    <property type="match status" value="1"/>
</dbReference>
<dbReference type="PANTHER" id="PTHR34222:SF33">
    <property type="entry name" value="RETROTRANSPOSON GAG DOMAIN-CONTAINING PROTEIN"/>
    <property type="match status" value="1"/>
</dbReference>
<protein>
    <recommendedName>
        <fullName evidence="1">Retrovirus-related Pol polyprotein from transposon TNT 1-94-like beta-barrel domain-containing protein</fullName>
    </recommendedName>
</protein>
<dbReference type="PANTHER" id="PTHR34222">
    <property type="entry name" value="GAG_PRE-INTEGRS DOMAIN-CONTAINING PROTEIN"/>
    <property type="match status" value="1"/>
</dbReference>
<feature type="domain" description="Retrovirus-related Pol polyprotein from transposon TNT 1-94-like beta-barrel" evidence="1">
    <location>
        <begin position="154"/>
        <end position="228"/>
    </location>
</feature>
<dbReference type="Proteomes" id="UP000824120">
    <property type="component" value="Chromosome 3"/>
</dbReference>
<dbReference type="EMBL" id="JACXVP010000003">
    <property type="protein sequence ID" value="KAG5616648.1"/>
    <property type="molecule type" value="Genomic_DNA"/>
</dbReference>
<proteinExistence type="predicted"/>
<keyword evidence="3" id="KW-1185">Reference proteome</keyword>